<organism evidence="2 3">
    <name type="scientific">Phialemonium atrogriseum</name>
    <dbReference type="NCBI Taxonomy" id="1093897"/>
    <lineage>
        <taxon>Eukaryota</taxon>
        <taxon>Fungi</taxon>
        <taxon>Dikarya</taxon>
        <taxon>Ascomycota</taxon>
        <taxon>Pezizomycotina</taxon>
        <taxon>Sordariomycetes</taxon>
        <taxon>Sordariomycetidae</taxon>
        <taxon>Cephalothecales</taxon>
        <taxon>Cephalothecaceae</taxon>
        <taxon>Phialemonium</taxon>
    </lineage>
</organism>
<dbReference type="Pfam" id="PF19271">
    <property type="entry name" value="Nis1"/>
    <property type="match status" value="1"/>
</dbReference>
<evidence type="ECO:0000313" key="3">
    <source>
        <dbReference type="Proteomes" id="UP001244011"/>
    </source>
</evidence>
<dbReference type="Proteomes" id="UP001244011">
    <property type="component" value="Unassembled WGS sequence"/>
</dbReference>
<accession>A0AAJ0C8R1</accession>
<sequence>MVCVKSLLAAGAALANVSLTHAWIYAISAPETAAVGSIFTVTITNGLHIQNYQNFGIIWGFQRPPYQDRVTGEFELGWTNLVGPGATPMPPSGNFTVELTIPDGWPTGDVQLMAVTPIRVGALGSTDLVYLSQNMTLTAAT</sequence>
<proteinExistence type="predicted"/>
<dbReference type="GeneID" id="85310007"/>
<feature type="chain" id="PRO_5042533594" evidence="1">
    <location>
        <begin position="23"/>
        <end position="141"/>
    </location>
</feature>
<evidence type="ECO:0000256" key="1">
    <source>
        <dbReference type="SAM" id="SignalP"/>
    </source>
</evidence>
<protein>
    <submittedName>
        <fullName evidence="2">Uncharacterized protein</fullName>
    </submittedName>
</protein>
<dbReference type="InterPro" id="IPR045469">
    <property type="entry name" value="Nis1"/>
</dbReference>
<dbReference type="EMBL" id="MU838998">
    <property type="protein sequence ID" value="KAK1772051.1"/>
    <property type="molecule type" value="Genomic_DNA"/>
</dbReference>
<dbReference type="RefSeq" id="XP_060288264.1">
    <property type="nucleotide sequence ID" value="XM_060426820.1"/>
</dbReference>
<keyword evidence="3" id="KW-1185">Reference proteome</keyword>
<feature type="signal peptide" evidence="1">
    <location>
        <begin position="1"/>
        <end position="22"/>
    </location>
</feature>
<dbReference type="AlphaFoldDB" id="A0AAJ0C8R1"/>
<reference evidence="2" key="1">
    <citation type="submission" date="2023-06" db="EMBL/GenBank/DDBJ databases">
        <title>Genome-scale phylogeny and comparative genomics of the fungal order Sordariales.</title>
        <authorList>
            <consortium name="Lawrence Berkeley National Laboratory"/>
            <person name="Hensen N."/>
            <person name="Bonometti L."/>
            <person name="Westerberg I."/>
            <person name="Brannstrom I.O."/>
            <person name="Guillou S."/>
            <person name="Cros-Aarteil S."/>
            <person name="Calhoun S."/>
            <person name="Haridas S."/>
            <person name="Kuo A."/>
            <person name="Mondo S."/>
            <person name="Pangilinan J."/>
            <person name="Riley R."/>
            <person name="Labutti K."/>
            <person name="Andreopoulos B."/>
            <person name="Lipzen A."/>
            <person name="Chen C."/>
            <person name="Yanf M."/>
            <person name="Daum C."/>
            <person name="Ng V."/>
            <person name="Clum A."/>
            <person name="Steindorff A."/>
            <person name="Ohm R."/>
            <person name="Martin F."/>
            <person name="Silar P."/>
            <person name="Natvig D."/>
            <person name="Lalanne C."/>
            <person name="Gautier V."/>
            <person name="Ament-Velasquez S.L."/>
            <person name="Kruys A."/>
            <person name="Hutchinson M.I."/>
            <person name="Powell A.J."/>
            <person name="Barry K."/>
            <person name="Miller A.N."/>
            <person name="Grigoriev I.V."/>
            <person name="Debuchy R."/>
            <person name="Gladieux P."/>
            <person name="Thoren M.H."/>
            <person name="Johannesson H."/>
        </authorList>
    </citation>
    <scope>NUCLEOTIDE SEQUENCE</scope>
    <source>
        <strain evidence="2">8032-3</strain>
    </source>
</reference>
<evidence type="ECO:0000313" key="2">
    <source>
        <dbReference type="EMBL" id="KAK1772051.1"/>
    </source>
</evidence>
<comment type="caution">
    <text evidence="2">The sequence shown here is derived from an EMBL/GenBank/DDBJ whole genome shotgun (WGS) entry which is preliminary data.</text>
</comment>
<name>A0AAJ0C8R1_9PEZI</name>
<keyword evidence="1" id="KW-0732">Signal</keyword>
<gene>
    <name evidence="2" type="ORF">QBC33DRAFT_525524</name>
</gene>